<proteinExistence type="predicted"/>
<evidence type="ECO:0000313" key="2">
    <source>
        <dbReference type="Proteomes" id="UP000015105"/>
    </source>
</evidence>
<sequence>MQLPYLILNVKSRNCMWKQVVLCCQIVRFH</sequence>
<reference evidence="2" key="2">
    <citation type="journal article" date="2017" name="Nat. Plants">
        <title>The Aegilops tauschii genome reveals multiple impacts of transposons.</title>
        <authorList>
            <person name="Zhao G."/>
            <person name="Zou C."/>
            <person name="Li K."/>
            <person name="Wang K."/>
            <person name="Li T."/>
            <person name="Gao L."/>
            <person name="Zhang X."/>
            <person name="Wang H."/>
            <person name="Yang Z."/>
            <person name="Liu X."/>
            <person name="Jiang W."/>
            <person name="Mao L."/>
            <person name="Kong X."/>
            <person name="Jiao Y."/>
            <person name="Jia J."/>
        </authorList>
    </citation>
    <scope>NUCLEOTIDE SEQUENCE [LARGE SCALE GENOMIC DNA]</scope>
    <source>
        <strain evidence="2">cv. AL8/78</strain>
    </source>
</reference>
<reference evidence="1" key="3">
    <citation type="journal article" date="2017" name="Nature">
        <title>Genome sequence of the progenitor of the wheat D genome Aegilops tauschii.</title>
        <authorList>
            <person name="Luo M.C."/>
            <person name="Gu Y.Q."/>
            <person name="Puiu D."/>
            <person name="Wang H."/>
            <person name="Twardziok S.O."/>
            <person name="Deal K.R."/>
            <person name="Huo N."/>
            <person name="Zhu T."/>
            <person name="Wang L."/>
            <person name="Wang Y."/>
            <person name="McGuire P.E."/>
            <person name="Liu S."/>
            <person name="Long H."/>
            <person name="Ramasamy R.K."/>
            <person name="Rodriguez J.C."/>
            <person name="Van S.L."/>
            <person name="Yuan L."/>
            <person name="Wang Z."/>
            <person name="Xia Z."/>
            <person name="Xiao L."/>
            <person name="Anderson O.D."/>
            <person name="Ouyang S."/>
            <person name="Liang Y."/>
            <person name="Zimin A.V."/>
            <person name="Pertea G."/>
            <person name="Qi P."/>
            <person name="Bennetzen J.L."/>
            <person name="Dai X."/>
            <person name="Dawson M.W."/>
            <person name="Muller H.G."/>
            <person name="Kugler K."/>
            <person name="Rivarola-Duarte L."/>
            <person name="Spannagl M."/>
            <person name="Mayer K.F.X."/>
            <person name="Lu F.H."/>
            <person name="Bevan M.W."/>
            <person name="Leroy P."/>
            <person name="Li P."/>
            <person name="You F.M."/>
            <person name="Sun Q."/>
            <person name="Liu Z."/>
            <person name="Lyons E."/>
            <person name="Wicker T."/>
            <person name="Salzberg S.L."/>
            <person name="Devos K.M."/>
            <person name="Dvorak J."/>
        </authorList>
    </citation>
    <scope>NUCLEOTIDE SEQUENCE [LARGE SCALE GENOMIC DNA]</scope>
    <source>
        <strain evidence="1">cv. AL8/78</strain>
    </source>
</reference>
<reference evidence="2" key="1">
    <citation type="journal article" date="2014" name="Science">
        <title>Ancient hybridizations among the ancestral genomes of bread wheat.</title>
        <authorList>
            <consortium name="International Wheat Genome Sequencing Consortium,"/>
            <person name="Marcussen T."/>
            <person name="Sandve S.R."/>
            <person name="Heier L."/>
            <person name="Spannagl M."/>
            <person name="Pfeifer M."/>
            <person name="Jakobsen K.S."/>
            <person name="Wulff B.B."/>
            <person name="Steuernagel B."/>
            <person name="Mayer K.F."/>
            <person name="Olsen O.A."/>
        </authorList>
    </citation>
    <scope>NUCLEOTIDE SEQUENCE [LARGE SCALE GENOMIC DNA]</scope>
    <source>
        <strain evidence="2">cv. AL8/78</strain>
    </source>
</reference>
<dbReference type="EnsemblPlants" id="AET4Gv20036600.4">
    <property type="protein sequence ID" value="AET4Gv20036600.4"/>
    <property type="gene ID" value="AET4Gv20036600"/>
</dbReference>
<keyword evidence="2" id="KW-1185">Reference proteome</keyword>
<organism evidence="1 2">
    <name type="scientific">Aegilops tauschii subsp. strangulata</name>
    <name type="common">Goatgrass</name>
    <dbReference type="NCBI Taxonomy" id="200361"/>
    <lineage>
        <taxon>Eukaryota</taxon>
        <taxon>Viridiplantae</taxon>
        <taxon>Streptophyta</taxon>
        <taxon>Embryophyta</taxon>
        <taxon>Tracheophyta</taxon>
        <taxon>Spermatophyta</taxon>
        <taxon>Magnoliopsida</taxon>
        <taxon>Liliopsida</taxon>
        <taxon>Poales</taxon>
        <taxon>Poaceae</taxon>
        <taxon>BOP clade</taxon>
        <taxon>Pooideae</taxon>
        <taxon>Triticodae</taxon>
        <taxon>Triticeae</taxon>
        <taxon>Triticinae</taxon>
        <taxon>Aegilops</taxon>
    </lineage>
</organism>
<reference evidence="1" key="4">
    <citation type="submission" date="2019-03" db="UniProtKB">
        <authorList>
            <consortium name="EnsemblPlants"/>
        </authorList>
    </citation>
    <scope>IDENTIFICATION</scope>
</reference>
<name>A0A453H258_AEGTS</name>
<protein>
    <submittedName>
        <fullName evidence="1">Uncharacterized protein</fullName>
    </submittedName>
</protein>
<reference evidence="1" key="5">
    <citation type="journal article" date="2021" name="G3 (Bethesda)">
        <title>Aegilops tauschii genome assembly Aet v5.0 features greater sequence contiguity and improved annotation.</title>
        <authorList>
            <person name="Wang L."/>
            <person name="Zhu T."/>
            <person name="Rodriguez J.C."/>
            <person name="Deal K.R."/>
            <person name="Dubcovsky J."/>
            <person name="McGuire P.E."/>
            <person name="Lux T."/>
            <person name="Spannagl M."/>
            <person name="Mayer K.F.X."/>
            <person name="Baldrich P."/>
            <person name="Meyers B.C."/>
            <person name="Huo N."/>
            <person name="Gu Y.Q."/>
            <person name="Zhou H."/>
            <person name="Devos K.M."/>
            <person name="Bennetzen J.L."/>
            <person name="Unver T."/>
            <person name="Budak H."/>
            <person name="Gulick P.J."/>
            <person name="Galiba G."/>
            <person name="Kalapos B."/>
            <person name="Nelson D.R."/>
            <person name="Li P."/>
            <person name="You F.M."/>
            <person name="Luo M.C."/>
            <person name="Dvorak J."/>
        </authorList>
    </citation>
    <scope>NUCLEOTIDE SEQUENCE [LARGE SCALE GENOMIC DNA]</scope>
    <source>
        <strain evidence="1">cv. AL8/78</strain>
    </source>
</reference>
<evidence type="ECO:0000313" key="1">
    <source>
        <dbReference type="EnsemblPlants" id="AET4Gv20036600.4"/>
    </source>
</evidence>
<accession>A0A453H258</accession>
<dbReference type="AlphaFoldDB" id="A0A453H258"/>
<dbReference type="Gramene" id="AET4Gv20036600.4">
    <property type="protein sequence ID" value="AET4Gv20036600.4"/>
    <property type="gene ID" value="AET4Gv20036600"/>
</dbReference>
<dbReference type="Proteomes" id="UP000015105">
    <property type="component" value="Chromosome 4D"/>
</dbReference>